<accession>A0AAV3XKN9</accession>
<dbReference type="Proteomes" id="UP001050975">
    <property type="component" value="Unassembled WGS sequence"/>
</dbReference>
<evidence type="ECO:0000256" key="1">
    <source>
        <dbReference type="SAM" id="MobiDB-lite"/>
    </source>
</evidence>
<reference evidence="2" key="1">
    <citation type="submission" date="2019-10" db="EMBL/GenBank/DDBJ databases">
        <title>Draft genome sequece of Microseira wollei NIES-4236.</title>
        <authorList>
            <person name="Yamaguchi H."/>
            <person name="Suzuki S."/>
            <person name="Kawachi M."/>
        </authorList>
    </citation>
    <scope>NUCLEOTIDE SEQUENCE</scope>
    <source>
        <strain evidence="2">NIES-4236</strain>
    </source>
</reference>
<dbReference type="RefSeq" id="WP_226592369.1">
    <property type="nucleotide sequence ID" value="NZ_BLAY01000227.1"/>
</dbReference>
<sequence>MEPVHRVSASAFGGDNYPPGLRKDREADWQIPQAVPGRCRRCSDLPTEKLFCGSRKTNPQTSECLLQLGNEEAVDPRERFQSASQGN</sequence>
<dbReference type="AlphaFoldDB" id="A0AAV3XKN9"/>
<keyword evidence="3" id="KW-1185">Reference proteome</keyword>
<comment type="caution">
    <text evidence="2">The sequence shown here is derived from an EMBL/GenBank/DDBJ whole genome shotgun (WGS) entry which is preliminary data.</text>
</comment>
<name>A0AAV3XKN9_9CYAN</name>
<evidence type="ECO:0000313" key="2">
    <source>
        <dbReference type="EMBL" id="GET43502.1"/>
    </source>
</evidence>
<organism evidence="2 3">
    <name type="scientific">Microseira wollei NIES-4236</name>
    <dbReference type="NCBI Taxonomy" id="2530354"/>
    <lineage>
        <taxon>Bacteria</taxon>
        <taxon>Bacillati</taxon>
        <taxon>Cyanobacteriota</taxon>
        <taxon>Cyanophyceae</taxon>
        <taxon>Oscillatoriophycideae</taxon>
        <taxon>Aerosakkonematales</taxon>
        <taxon>Aerosakkonemataceae</taxon>
        <taxon>Microseira</taxon>
    </lineage>
</organism>
<dbReference type="EMBL" id="BLAY01000227">
    <property type="protein sequence ID" value="GET43502.1"/>
    <property type="molecule type" value="Genomic_DNA"/>
</dbReference>
<feature type="region of interest" description="Disordered" evidence="1">
    <location>
        <begin position="1"/>
        <end position="25"/>
    </location>
</feature>
<proteinExistence type="predicted"/>
<evidence type="ECO:0000313" key="3">
    <source>
        <dbReference type="Proteomes" id="UP001050975"/>
    </source>
</evidence>
<protein>
    <submittedName>
        <fullName evidence="2">Uncharacterized protein</fullName>
    </submittedName>
</protein>
<gene>
    <name evidence="2" type="ORF">MiSe_83270</name>
</gene>